<dbReference type="SMART" id="SM00407">
    <property type="entry name" value="IGc1"/>
    <property type="match status" value="1"/>
</dbReference>
<evidence type="ECO:0000313" key="10">
    <source>
        <dbReference type="RefSeq" id="XP_029028300.1"/>
    </source>
</evidence>
<evidence type="ECO:0000256" key="2">
    <source>
        <dbReference type="ARBA" id="ARBA00023136"/>
    </source>
</evidence>
<feature type="transmembrane region" description="Helical" evidence="5">
    <location>
        <begin position="399"/>
        <end position="420"/>
    </location>
</feature>
<dbReference type="InterPro" id="IPR003597">
    <property type="entry name" value="Ig_C1-set"/>
</dbReference>
<feature type="chain" id="PRO_5044651879" evidence="6">
    <location>
        <begin position="20"/>
        <end position="423"/>
    </location>
</feature>
<dbReference type="GO" id="GO:0016020">
    <property type="term" value="C:membrane"/>
    <property type="evidence" value="ECO:0007669"/>
    <property type="project" value="UniProtKB-SubCell"/>
</dbReference>
<keyword evidence="4" id="KW-0393">Immunoglobulin domain</keyword>
<evidence type="ECO:0000259" key="7">
    <source>
        <dbReference type="PROSITE" id="PS50835"/>
    </source>
</evidence>
<keyword evidence="2 5" id="KW-0472">Membrane</keyword>
<feature type="signal peptide" evidence="6">
    <location>
        <begin position="1"/>
        <end position="19"/>
    </location>
</feature>
<organism evidence="8 9">
    <name type="scientific">Betta splendens</name>
    <name type="common">Siamese fighting fish</name>
    <dbReference type="NCBI Taxonomy" id="158456"/>
    <lineage>
        <taxon>Eukaryota</taxon>
        <taxon>Metazoa</taxon>
        <taxon>Chordata</taxon>
        <taxon>Craniata</taxon>
        <taxon>Vertebrata</taxon>
        <taxon>Euteleostomi</taxon>
        <taxon>Actinopterygii</taxon>
        <taxon>Neopterygii</taxon>
        <taxon>Teleostei</taxon>
        <taxon>Neoteleostei</taxon>
        <taxon>Acanthomorphata</taxon>
        <taxon>Anabantaria</taxon>
        <taxon>Anabantiformes</taxon>
        <taxon>Anabantoidei</taxon>
        <taxon>Osphronemidae</taxon>
        <taxon>Betta</taxon>
    </lineage>
</organism>
<name>A0A6P7P7Q9_BETSP</name>
<keyword evidence="5" id="KW-1133">Transmembrane helix</keyword>
<dbReference type="InterPro" id="IPR007110">
    <property type="entry name" value="Ig-like_dom"/>
</dbReference>
<keyword evidence="6" id="KW-0732">Signal</keyword>
<evidence type="ECO:0000256" key="6">
    <source>
        <dbReference type="SAM" id="SignalP"/>
    </source>
</evidence>
<accession>A0A6P7P7Q9</accession>
<evidence type="ECO:0000313" key="9">
    <source>
        <dbReference type="RefSeq" id="XP_029028298.1"/>
    </source>
</evidence>
<evidence type="ECO:0000256" key="5">
    <source>
        <dbReference type="SAM" id="Phobius"/>
    </source>
</evidence>
<gene>
    <name evidence="9 10 11" type="primary">dhrs13b.2</name>
</gene>
<dbReference type="InterPro" id="IPR003599">
    <property type="entry name" value="Ig_sub"/>
</dbReference>
<dbReference type="InterPro" id="IPR003006">
    <property type="entry name" value="Ig/MHC_CS"/>
</dbReference>
<dbReference type="SMART" id="SM00409">
    <property type="entry name" value="IG"/>
    <property type="match status" value="2"/>
</dbReference>
<evidence type="ECO:0000256" key="1">
    <source>
        <dbReference type="ARBA" id="ARBA00004167"/>
    </source>
</evidence>
<evidence type="ECO:0000256" key="3">
    <source>
        <dbReference type="ARBA" id="ARBA00023157"/>
    </source>
</evidence>
<dbReference type="PROSITE" id="PS50835">
    <property type="entry name" value="IG_LIKE"/>
    <property type="match status" value="2"/>
</dbReference>
<keyword evidence="8" id="KW-1185">Reference proteome</keyword>
<dbReference type="InterPro" id="IPR050380">
    <property type="entry name" value="Immune_Resp_Modulators"/>
</dbReference>
<dbReference type="RefSeq" id="XP_029028300.1">
    <property type="nucleotide sequence ID" value="XM_029172467.3"/>
</dbReference>
<proteinExistence type="predicted"/>
<dbReference type="Proteomes" id="UP000515150">
    <property type="component" value="Chromosome 13"/>
</dbReference>
<dbReference type="GeneTree" id="ENSGT00940000165285"/>
<dbReference type="Gene3D" id="2.60.40.10">
    <property type="entry name" value="Immunoglobulins"/>
    <property type="match status" value="3"/>
</dbReference>
<dbReference type="RefSeq" id="XP_055369807.1">
    <property type="nucleotide sequence ID" value="XM_055513832.1"/>
</dbReference>
<dbReference type="RefSeq" id="XP_029028298.1">
    <property type="nucleotide sequence ID" value="XM_029172465.3"/>
</dbReference>
<keyword evidence="5" id="KW-0812">Transmembrane</keyword>
<dbReference type="GeneID" id="114868665"/>
<dbReference type="SUPFAM" id="SSF48726">
    <property type="entry name" value="Immunoglobulin"/>
    <property type="match status" value="2"/>
</dbReference>
<dbReference type="PROSITE" id="PS00290">
    <property type="entry name" value="IG_MHC"/>
    <property type="match status" value="1"/>
</dbReference>
<sequence length="423" mass="47375">MGLFLKILIYLNLFAGALCVHQMSWLSCPFVDEHVFVNKEGHTETQLIHREAMLQFGKKGDAPVNPNAITFLLTGAKMDLRRHVEGAEADDLECELHRFSTEGIHVPWPGQEQGAPEYNRWFTCTLKHSKGLFMVTGFLRLPSTQAPSGQNDYRNWAPIEDREILTTTVAMTIKTTTPTVKARLGSQQKLHCQFAVDHKSPNITVDWHWQHRGERNGLFGYNSRAGKQHGSGVGLRGLAGGDASYTLPHSKMTSEGTYVCSVAVNPLFAHVDINLHIEEPPRVSINVGPVVSLVEDEDQKVICDAEGYYPLDVEMVWYEQDRAAIGQRVGAPLPKARQNVLLSSHKHNNDKTFSLSAFFYLKASLQDSGKQFTCSVSHHSLRVPIKKSFILNVQEAKSWTFILTVGFVVVTVLVIAFEILRRL</sequence>
<dbReference type="OrthoDB" id="354769at2759"/>
<evidence type="ECO:0000313" key="8">
    <source>
        <dbReference type="Proteomes" id="UP000515150"/>
    </source>
</evidence>
<dbReference type="PROSITE" id="PS51257">
    <property type="entry name" value="PROKAR_LIPOPROTEIN"/>
    <property type="match status" value="1"/>
</dbReference>
<dbReference type="KEGG" id="bspl:114868665"/>
<evidence type="ECO:0000256" key="4">
    <source>
        <dbReference type="ARBA" id="ARBA00023319"/>
    </source>
</evidence>
<dbReference type="InterPro" id="IPR013783">
    <property type="entry name" value="Ig-like_fold"/>
</dbReference>
<protein>
    <submittedName>
        <fullName evidence="9 10">Tapasin-related protein</fullName>
    </submittedName>
</protein>
<dbReference type="InterPro" id="IPR013162">
    <property type="entry name" value="CD80_C2-set"/>
</dbReference>
<reference evidence="9 10" key="1">
    <citation type="submission" date="2025-04" db="UniProtKB">
        <authorList>
            <consortium name="RefSeq"/>
        </authorList>
    </citation>
    <scope>IDENTIFICATION</scope>
</reference>
<dbReference type="CTD" id="559844"/>
<dbReference type="PANTHER" id="PTHR23411">
    <property type="entry name" value="TAPASIN"/>
    <property type="match status" value="1"/>
</dbReference>
<dbReference type="Pfam" id="PF08205">
    <property type="entry name" value="C2-set_2"/>
    <property type="match status" value="1"/>
</dbReference>
<feature type="domain" description="Ig-like" evidence="7">
    <location>
        <begin position="167"/>
        <end position="262"/>
    </location>
</feature>
<dbReference type="AlphaFoldDB" id="A0A6P7P7Q9"/>
<feature type="domain" description="Ig-like" evidence="7">
    <location>
        <begin position="281"/>
        <end position="390"/>
    </location>
</feature>
<evidence type="ECO:0000313" key="11">
    <source>
        <dbReference type="RefSeq" id="XP_055369807.1"/>
    </source>
</evidence>
<dbReference type="InterPro" id="IPR036179">
    <property type="entry name" value="Ig-like_dom_sf"/>
</dbReference>
<keyword evidence="3" id="KW-1015">Disulfide bond</keyword>
<comment type="subcellular location">
    <subcellularLocation>
        <location evidence="1">Membrane</location>
        <topology evidence="1">Single-pass membrane protein</topology>
    </subcellularLocation>
</comment>